<dbReference type="Proteomes" id="UP000218595">
    <property type="component" value="Chromosome"/>
</dbReference>
<dbReference type="RefSeq" id="WP_157755702.1">
    <property type="nucleotide sequence ID" value="NZ_AP017423.2"/>
</dbReference>
<reference evidence="3 4" key="1">
    <citation type="submission" date="2016-04" db="EMBL/GenBank/DDBJ databases">
        <title>Complete genome sequence of Pseudomonas sp. LAB-08 isolated from TCE contaminated aquifer soil.</title>
        <authorList>
            <person name="Dohra H."/>
            <person name="Suzuki K."/>
            <person name="Fatma A."/>
            <person name="Inuzuka Y."/>
            <person name="Honjo M."/>
            <person name="Tashiro Y."/>
            <person name="Futamata H."/>
        </authorList>
    </citation>
    <scope>NUCLEOTIDE SEQUENCE [LARGE SCALE GENOMIC DNA]</scope>
    <source>
        <strain evidence="3 4">LAB-08</strain>
    </source>
</reference>
<keyword evidence="2" id="KW-1133">Transmembrane helix</keyword>
<keyword evidence="4" id="KW-1185">Reference proteome</keyword>
<protein>
    <submittedName>
        <fullName evidence="3">Uncharacterized protein</fullName>
    </submittedName>
</protein>
<feature type="compositionally biased region" description="Polar residues" evidence="1">
    <location>
        <begin position="61"/>
        <end position="76"/>
    </location>
</feature>
<proteinExistence type="predicted"/>
<evidence type="ECO:0000313" key="3">
    <source>
        <dbReference type="EMBL" id="BCX68244.1"/>
    </source>
</evidence>
<feature type="region of interest" description="Disordered" evidence="1">
    <location>
        <begin position="47"/>
        <end position="79"/>
    </location>
</feature>
<keyword evidence="2" id="KW-0812">Transmembrane</keyword>
<sequence>MRYWIAGGWVFVWMMLVLVVILLEAGDRSISDWMSEVDLFSLETNRAKSEPVPGTDRAVSIEQQAGQDKSQNSPGFDSTDAYHRQFELWGGAQWLLHSN</sequence>
<evidence type="ECO:0000313" key="4">
    <source>
        <dbReference type="Proteomes" id="UP000218595"/>
    </source>
</evidence>
<feature type="transmembrane region" description="Helical" evidence="2">
    <location>
        <begin position="6"/>
        <end position="25"/>
    </location>
</feature>
<name>A0ABM7RRE8_9PSED</name>
<accession>A0ABM7RRE8</accession>
<keyword evidence="2" id="KW-0472">Membrane</keyword>
<dbReference type="EMBL" id="AP017423">
    <property type="protein sequence ID" value="BCX68244.1"/>
    <property type="molecule type" value="Genomic_DNA"/>
</dbReference>
<organism evidence="3 4">
    <name type="scientific">Pseudomonas izuensis</name>
    <dbReference type="NCBI Taxonomy" id="2684212"/>
    <lineage>
        <taxon>Bacteria</taxon>
        <taxon>Pseudomonadati</taxon>
        <taxon>Pseudomonadota</taxon>
        <taxon>Gammaproteobacteria</taxon>
        <taxon>Pseudomonadales</taxon>
        <taxon>Pseudomonadaceae</taxon>
        <taxon>Pseudomonas</taxon>
    </lineage>
</organism>
<evidence type="ECO:0000256" key="2">
    <source>
        <dbReference type="SAM" id="Phobius"/>
    </source>
</evidence>
<gene>
    <name evidence="3" type="ORF">LAB08_R28840</name>
</gene>
<evidence type="ECO:0000256" key="1">
    <source>
        <dbReference type="SAM" id="MobiDB-lite"/>
    </source>
</evidence>